<evidence type="ECO:0000259" key="6">
    <source>
        <dbReference type="PROSITE" id="PS50893"/>
    </source>
</evidence>
<dbReference type="RefSeq" id="WP_141412458.1">
    <property type="nucleotide sequence ID" value="NZ_AP019735.1"/>
</dbReference>
<keyword evidence="5 7" id="KW-0067">ATP-binding</keyword>
<dbReference type="EMBL" id="AP019735">
    <property type="protein sequence ID" value="BBL03816.1"/>
    <property type="molecule type" value="Genomic_DNA"/>
</dbReference>
<dbReference type="Proteomes" id="UP000318946">
    <property type="component" value="Chromosome"/>
</dbReference>
<evidence type="ECO:0000256" key="3">
    <source>
        <dbReference type="ARBA" id="ARBA00022458"/>
    </source>
</evidence>
<dbReference type="KEGG" id="acou:A5CBH24_11290"/>
<gene>
    <name evidence="7" type="primary">natA</name>
    <name evidence="7" type="ORF">A5CBH24_11290</name>
</gene>
<dbReference type="InterPro" id="IPR050763">
    <property type="entry name" value="ABC_transporter_ATP-binding"/>
</dbReference>
<dbReference type="InterPro" id="IPR025302">
    <property type="entry name" value="DrrA1/2-like_C"/>
</dbReference>
<dbReference type="SMART" id="SM00382">
    <property type="entry name" value="AAA"/>
    <property type="match status" value="1"/>
</dbReference>
<dbReference type="PANTHER" id="PTHR42711">
    <property type="entry name" value="ABC TRANSPORTER ATP-BINDING PROTEIN"/>
    <property type="match status" value="1"/>
</dbReference>
<protein>
    <submittedName>
        <fullName evidence="7">ABC transporter ATP-binding protein</fullName>
    </submittedName>
</protein>
<evidence type="ECO:0000256" key="4">
    <source>
        <dbReference type="ARBA" id="ARBA00022741"/>
    </source>
</evidence>
<dbReference type="InterPro" id="IPR017871">
    <property type="entry name" value="ABC_transporter-like_CS"/>
</dbReference>
<dbReference type="PROSITE" id="PS00211">
    <property type="entry name" value="ABC_TRANSPORTER_1"/>
    <property type="match status" value="1"/>
</dbReference>
<sequence>MEDFLLRVEHVSKHYSGHTALDDVSLDIPRGSVYGLLGPNGAGKTTLIRIINRITAPDEGRVLFDGRPLASADVQRIGYLPEERGLYKKMKVGEQALFFARLKGLSRAEAVRRLRVWFDRFDIASWWNRRVEELSKGMAQKVQFIVTVLHEPELLIFDEPFSGFDPINANLLKEEILGLRDRGATVIFSTHNMSSVEEVCDHITLIDRSRNILSGAVDEIRRRHGQNLFRLEYRGDEAALRRALTGRCEVVASGGDLPAEEAAVVLHASTEGLPELQSLTVHVADDAALRGVIAAANETVALRSFAEQIPSMNDIFIRAVDGSL</sequence>
<reference evidence="8" key="1">
    <citation type="submission" date="2019-06" db="EMBL/GenBank/DDBJ databases">
        <title>Alistipes onderdonkii subsp. vulgaris subsp. nov., Alistipes dispar sp. nov. and Alistipes communis sp. nov., isolated from human faeces, and creation of Alistipes onderdonkii subsp. onderdonkii subsp. nov.</title>
        <authorList>
            <person name="Sakamoto M."/>
            <person name="Ikeyama N."/>
            <person name="Ogata Y."/>
            <person name="Suda W."/>
            <person name="Iino T."/>
            <person name="Hattori M."/>
            <person name="Ohkuma M."/>
        </authorList>
    </citation>
    <scope>NUCLEOTIDE SEQUENCE [LARGE SCALE GENOMIC DNA]</scope>
    <source>
        <strain evidence="8">5CBH24</strain>
    </source>
</reference>
<evidence type="ECO:0000256" key="2">
    <source>
        <dbReference type="ARBA" id="ARBA00022448"/>
    </source>
</evidence>
<keyword evidence="4" id="KW-0547">Nucleotide-binding</keyword>
<comment type="similarity">
    <text evidence="1">Belongs to the ABC transporter superfamily.</text>
</comment>
<name>A0A4Y1WUC9_9BACT</name>
<proteinExistence type="inferred from homology"/>
<dbReference type="OrthoDB" id="9801987at2"/>
<dbReference type="PANTHER" id="PTHR42711:SF5">
    <property type="entry name" value="ABC TRANSPORTER ATP-BINDING PROTEIN NATA"/>
    <property type="match status" value="1"/>
</dbReference>
<dbReference type="InterPro" id="IPR003593">
    <property type="entry name" value="AAA+_ATPase"/>
</dbReference>
<feature type="domain" description="ABC transporter" evidence="6">
    <location>
        <begin position="6"/>
        <end position="233"/>
    </location>
</feature>
<dbReference type="SUPFAM" id="SSF52540">
    <property type="entry name" value="P-loop containing nucleoside triphosphate hydrolases"/>
    <property type="match status" value="1"/>
</dbReference>
<dbReference type="InterPro" id="IPR003439">
    <property type="entry name" value="ABC_transporter-like_ATP-bd"/>
</dbReference>
<keyword evidence="8" id="KW-1185">Reference proteome</keyword>
<dbReference type="Pfam" id="PF00005">
    <property type="entry name" value="ABC_tran"/>
    <property type="match status" value="1"/>
</dbReference>
<dbReference type="Pfam" id="PF13732">
    <property type="entry name" value="DrrA1-3_C"/>
    <property type="match status" value="1"/>
</dbReference>
<organism evidence="7 8">
    <name type="scientific">Alistipes communis</name>
    <dbReference type="NCBI Taxonomy" id="2585118"/>
    <lineage>
        <taxon>Bacteria</taxon>
        <taxon>Pseudomonadati</taxon>
        <taxon>Bacteroidota</taxon>
        <taxon>Bacteroidia</taxon>
        <taxon>Bacteroidales</taxon>
        <taxon>Rikenellaceae</taxon>
        <taxon>Alistipes</taxon>
    </lineage>
</organism>
<accession>A0A4Y1WUC9</accession>
<dbReference type="AlphaFoldDB" id="A0A4Y1WUC9"/>
<dbReference type="Gene3D" id="3.40.50.300">
    <property type="entry name" value="P-loop containing nucleotide triphosphate hydrolases"/>
    <property type="match status" value="1"/>
</dbReference>
<dbReference type="PROSITE" id="PS50893">
    <property type="entry name" value="ABC_TRANSPORTER_2"/>
    <property type="match status" value="1"/>
</dbReference>
<keyword evidence="3" id="KW-0536">Nodulation</keyword>
<evidence type="ECO:0000313" key="7">
    <source>
        <dbReference type="EMBL" id="BBL03816.1"/>
    </source>
</evidence>
<dbReference type="GO" id="GO:0005524">
    <property type="term" value="F:ATP binding"/>
    <property type="evidence" value="ECO:0007669"/>
    <property type="project" value="UniProtKB-KW"/>
</dbReference>
<evidence type="ECO:0000256" key="5">
    <source>
        <dbReference type="ARBA" id="ARBA00022840"/>
    </source>
</evidence>
<dbReference type="GO" id="GO:0016887">
    <property type="term" value="F:ATP hydrolysis activity"/>
    <property type="evidence" value="ECO:0007669"/>
    <property type="project" value="InterPro"/>
</dbReference>
<keyword evidence="2" id="KW-0813">Transport</keyword>
<evidence type="ECO:0000313" key="8">
    <source>
        <dbReference type="Proteomes" id="UP000318946"/>
    </source>
</evidence>
<dbReference type="CDD" id="cd03269">
    <property type="entry name" value="ABC_putative_ATPase"/>
    <property type="match status" value="1"/>
</dbReference>
<evidence type="ECO:0000256" key="1">
    <source>
        <dbReference type="ARBA" id="ARBA00005417"/>
    </source>
</evidence>
<dbReference type="InterPro" id="IPR027417">
    <property type="entry name" value="P-loop_NTPase"/>
</dbReference>
<dbReference type="GeneID" id="78341847"/>